<dbReference type="Proteomes" id="UP000002171">
    <property type="component" value="Unassembled WGS sequence"/>
</dbReference>
<evidence type="ECO:0000256" key="1">
    <source>
        <dbReference type="SAM" id="SignalP"/>
    </source>
</evidence>
<evidence type="ECO:0000259" key="5">
    <source>
        <dbReference type="Pfam" id="PF14930"/>
    </source>
</evidence>
<dbReference type="Pfam" id="PF14930">
    <property type="entry name" value="Qn_am_d_aII"/>
    <property type="match status" value="1"/>
</dbReference>
<dbReference type="AlphaFoldDB" id="A0A7U8GSD2"/>
<dbReference type="Gene3D" id="1.10.760.10">
    <property type="entry name" value="Cytochrome c-like domain"/>
    <property type="match status" value="1"/>
</dbReference>
<protein>
    <submittedName>
        <fullName evidence="6">Quinohemoprotein amine dehydrogenase, alpha subunit</fullName>
    </submittedName>
</protein>
<feature type="chain" id="PRO_5030524015" evidence="1">
    <location>
        <begin position="29"/>
        <end position="533"/>
    </location>
</feature>
<dbReference type="InterPro" id="IPR023887">
    <property type="entry name" value="QH-AmDH_asu"/>
</dbReference>
<keyword evidence="7" id="KW-1185">Reference proteome</keyword>
<keyword evidence="1" id="KW-0732">Signal</keyword>
<dbReference type="RefSeq" id="WP_007021480.1">
    <property type="nucleotide sequence ID" value="NZ_CH724126.1"/>
</dbReference>
<dbReference type="Pfam" id="PF09098">
    <property type="entry name" value="Dehyd-heme_bind"/>
    <property type="match status" value="1"/>
</dbReference>
<dbReference type="InterPro" id="IPR009111">
    <property type="entry name" value="QH-AmDH_asu_dom2"/>
</dbReference>
<dbReference type="GO" id="GO:0009055">
    <property type="term" value="F:electron transfer activity"/>
    <property type="evidence" value="ECO:0007669"/>
    <property type="project" value="InterPro"/>
</dbReference>
<dbReference type="GO" id="GO:0020037">
    <property type="term" value="F:heme binding"/>
    <property type="evidence" value="ECO:0007669"/>
    <property type="project" value="InterPro"/>
</dbReference>
<dbReference type="Pfam" id="PF09100">
    <property type="entry name" value="Qn_am_d_aIV"/>
    <property type="match status" value="1"/>
</dbReference>
<feature type="domain" description="Quinohemoprotein amine dehydrogenase alpha subunit haem binding" evidence="2">
    <location>
        <begin position="31"/>
        <end position="197"/>
    </location>
</feature>
<proteinExistence type="predicted"/>
<dbReference type="InterPro" id="IPR036718">
    <property type="entry name" value="H-AmDH_asu_dom2_sf"/>
</dbReference>
<comment type="caution">
    <text evidence="6">The sequence shown here is derived from an EMBL/GenBank/DDBJ whole genome shotgun (WGS) entry which is preliminary data.</text>
</comment>
<dbReference type="InterPro" id="IPR013783">
    <property type="entry name" value="Ig-like_fold"/>
</dbReference>
<evidence type="ECO:0000259" key="4">
    <source>
        <dbReference type="Pfam" id="PF09100"/>
    </source>
</evidence>
<dbReference type="InterPro" id="IPR015182">
    <property type="entry name" value="QH-AmDH_asu_heme-bd_dom"/>
</dbReference>
<evidence type="ECO:0000313" key="6">
    <source>
        <dbReference type="EMBL" id="EAR61198.1"/>
    </source>
</evidence>
<dbReference type="InterPro" id="IPR015184">
    <property type="entry name" value="QH-AmDH_asu_dom_IV"/>
</dbReference>
<feature type="domain" description="Quinohemoprotein amine dehydrogenase alpha subunit" evidence="3">
    <location>
        <begin position="314"/>
        <end position="394"/>
    </location>
</feature>
<dbReference type="InterPro" id="IPR014756">
    <property type="entry name" value="Ig_E-set"/>
</dbReference>
<dbReference type="Gene3D" id="2.60.40.10">
    <property type="entry name" value="Immunoglobulins"/>
    <property type="match status" value="2"/>
</dbReference>
<dbReference type="NCBIfam" id="TIGR03908">
    <property type="entry name" value="QH_alpha"/>
    <property type="match status" value="1"/>
</dbReference>
<dbReference type="InterPro" id="IPR036909">
    <property type="entry name" value="Cyt_c-like_dom_sf"/>
</dbReference>
<dbReference type="EMBL" id="AAOW01000010">
    <property type="protein sequence ID" value="EAR61198.1"/>
    <property type="molecule type" value="Genomic_DNA"/>
</dbReference>
<dbReference type="Gene3D" id="2.40.128.120">
    <property type="entry name" value="Quinohemoprotein amine dehydrogenase alpha subunit, domain 2"/>
    <property type="match status" value="1"/>
</dbReference>
<feature type="signal peptide" evidence="1">
    <location>
        <begin position="1"/>
        <end position="28"/>
    </location>
</feature>
<evidence type="ECO:0000259" key="3">
    <source>
        <dbReference type="Pfam" id="PF09099"/>
    </source>
</evidence>
<evidence type="ECO:0000259" key="2">
    <source>
        <dbReference type="Pfam" id="PF09098"/>
    </source>
</evidence>
<reference evidence="6 7" key="1">
    <citation type="submission" date="2006-02" db="EMBL/GenBank/DDBJ databases">
        <authorList>
            <person name="Pinhassi J."/>
            <person name="Pedros-Alio C."/>
            <person name="Ferriera S."/>
            <person name="Johnson J."/>
            <person name="Kravitz S."/>
            <person name="Halpern A."/>
            <person name="Remington K."/>
            <person name="Beeson K."/>
            <person name="Tran B."/>
            <person name="Rogers Y.-H."/>
            <person name="Friedman R."/>
            <person name="Venter J.C."/>
        </authorList>
    </citation>
    <scope>NUCLEOTIDE SEQUENCE [LARGE SCALE GENOMIC DNA]</scope>
    <source>
        <strain evidence="6 7">MED92</strain>
    </source>
</reference>
<sequence>MNKNLKLSRLMGGVLLAGAMLPTTAVQAADAESIIKKNCLACHSEEQAKPAQFSRMSHQRKTPEGWLMTIARMQLMHGLKITDEERRTLVKYFSDKQGLAPEETEGARYAMERRLNTMESFESAEFTEMCARCHSGARVELQRRPQEEWEHLIHFHLGQWPTLEYQALARDRDWLDLALDKMVPALAKDYPLQSDSWNQWQKAKKMPLNGQWSFTANMPGKGVLRGVMSIQGGKKDLYTVKVDGEYADGSAFKGKGSAIVYTGYEWRANLTIDGVSMRQVFAASKDGTELTGRMFETIHDEKGMDFSAVKAGSKAKLLAVQPEFIRAGSTQVLTLVGTGLGEKISLGDGLKVVEVLYRDKNKVVAQVKADSSAKPGNRMVKAGKANGASINVYDQIGSVKVVPDFSVARVGGNGGSTPKYNGYFQAEAWMNGADGKAGTDDDMRIGFVPASWHVEPFDAQAEADNDVEFTGSMDAKTGVFTTAAAGPNPKRRMSTNNAGNLKVVATVDDQGKKLTADGQMIVTVQRWNNPPLP</sequence>
<feature type="domain" description="Quinohemoprotein amine dehydrogenase alpha subunit" evidence="4">
    <location>
        <begin position="399"/>
        <end position="532"/>
    </location>
</feature>
<evidence type="ECO:0000313" key="7">
    <source>
        <dbReference type="Proteomes" id="UP000002171"/>
    </source>
</evidence>
<gene>
    <name evidence="6" type="ORF">MED92_05069</name>
</gene>
<dbReference type="SUPFAM" id="SSF81296">
    <property type="entry name" value="E set domains"/>
    <property type="match status" value="2"/>
</dbReference>
<dbReference type="SUPFAM" id="SSF46626">
    <property type="entry name" value="Cytochrome c"/>
    <property type="match status" value="2"/>
</dbReference>
<dbReference type="InterPro" id="IPR015183">
    <property type="entry name" value="QH-AmDH_asu_dom_III"/>
</dbReference>
<accession>A0A7U8GSD2</accession>
<organism evidence="6 7">
    <name type="scientific">Neptuniibacter caesariensis</name>
    <dbReference type="NCBI Taxonomy" id="207954"/>
    <lineage>
        <taxon>Bacteria</taxon>
        <taxon>Pseudomonadati</taxon>
        <taxon>Pseudomonadota</taxon>
        <taxon>Gammaproteobacteria</taxon>
        <taxon>Oceanospirillales</taxon>
        <taxon>Oceanospirillaceae</taxon>
        <taxon>Neptuniibacter</taxon>
    </lineage>
</organism>
<feature type="domain" description="Quinohemoprotein amine dehydrogenase alpha subunit" evidence="5">
    <location>
        <begin position="207"/>
        <end position="311"/>
    </location>
</feature>
<dbReference type="Pfam" id="PF09099">
    <property type="entry name" value="Qn_am_d_aIII"/>
    <property type="match status" value="1"/>
</dbReference>
<dbReference type="SUPFAM" id="SSF69298">
    <property type="entry name" value="Quinohemoprotein amine dehydrogenase A chain, domain 3"/>
    <property type="match status" value="1"/>
</dbReference>
<name>A0A7U8GSD2_NEPCE</name>